<evidence type="ECO:0000256" key="4">
    <source>
        <dbReference type="ARBA" id="ARBA00022989"/>
    </source>
</evidence>
<dbReference type="PANTHER" id="PTHR34187:SF2">
    <property type="entry name" value="DUF202 DOMAIN-CONTAINING PROTEIN"/>
    <property type="match status" value="1"/>
</dbReference>
<protein>
    <recommendedName>
        <fullName evidence="8">DUF202 domain-containing protein</fullName>
    </recommendedName>
</protein>
<organism evidence="9 10">
    <name type="scientific">Naegleria lovaniensis</name>
    <name type="common">Amoeba</name>
    <dbReference type="NCBI Taxonomy" id="51637"/>
    <lineage>
        <taxon>Eukaryota</taxon>
        <taxon>Discoba</taxon>
        <taxon>Heterolobosea</taxon>
        <taxon>Tetramitia</taxon>
        <taxon>Eutetramitia</taxon>
        <taxon>Vahlkampfiidae</taxon>
        <taxon>Naegleria</taxon>
    </lineage>
</organism>
<feature type="transmembrane region" description="Helical" evidence="7">
    <location>
        <begin position="171"/>
        <end position="193"/>
    </location>
</feature>
<dbReference type="InterPro" id="IPR003807">
    <property type="entry name" value="DUF202"/>
</dbReference>
<feature type="transmembrane region" description="Helical" evidence="7">
    <location>
        <begin position="140"/>
        <end position="159"/>
    </location>
</feature>
<keyword evidence="5 7" id="KW-0472">Membrane</keyword>
<dbReference type="InterPro" id="IPR052053">
    <property type="entry name" value="IM_YidH-like"/>
</dbReference>
<keyword evidence="4 7" id="KW-1133">Transmembrane helix</keyword>
<dbReference type="EMBL" id="PYSW02000008">
    <property type="protein sequence ID" value="KAG2389212.1"/>
    <property type="molecule type" value="Genomic_DNA"/>
</dbReference>
<dbReference type="GeneID" id="68107065"/>
<keyword evidence="10" id="KW-1185">Reference proteome</keyword>
<evidence type="ECO:0000313" key="10">
    <source>
        <dbReference type="Proteomes" id="UP000816034"/>
    </source>
</evidence>
<proteinExistence type="predicted"/>
<dbReference type="Proteomes" id="UP000816034">
    <property type="component" value="Unassembled WGS sequence"/>
</dbReference>
<sequence length="204" mass="23157">MQQQDIEMISLQQQQQQTKLTDPREVSISIIPNTSRNDLVLYASAPSLETSASEITMVGLETKESSSSPESNSNENNEQPPPPPQKSTPANITQKKQEYKEPERMSWKHYFLHVMTPIWHSFPNKVSEARDMLAAERTALSWQRTAYAILAIGIGVSRLNRKGHDPFVPKALGVLTAVISLLLIMYAHLRFYVVMKSMVDRKYL</sequence>
<feature type="domain" description="DUF202" evidence="8">
    <location>
        <begin position="130"/>
        <end position="196"/>
    </location>
</feature>
<dbReference type="GO" id="GO:0005886">
    <property type="term" value="C:plasma membrane"/>
    <property type="evidence" value="ECO:0007669"/>
    <property type="project" value="UniProtKB-SubCell"/>
</dbReference>
<dbReference type="AlphaFoldDB" id="A0AA88GUN9"/>
<evidence type="ECO:0000256" key="7">
    <source>
        <dbReference type="SAM" id="Phobius"/>
    </source>
</evidence>
<keyword evidence="3 7" id="KW-0812">Transmembrane</keyword>
<evidence type="ECO:0000256" key="2">
    <source>
        <dbReference type="ARBA" id="ARBA00022475"/>
    </source>
</evidence>
<dbReference type="Pfam" id="PF02656">
    <property type="entry name" value="DUF202"/>
    <property type="match status" value="1"/>
</dbReference>
<evidence type="ECO:0000256" key="3">
    <source>
        <dbReference type="ARBA" id="ARBA00022692"/>
    </source>
</evidence>
<evidence type="ECO:0000256" key="1">
    <source>
        <dbReference type="ARBA" id="ARBA00004651"/>
    </source>
</evidence>
<evidence type="ECO:0000313" key="9">
    <source>
        <dbReference type="EMBL" id="KAG2389212.1"/>
    </source>
</evidence>
<feature type="region of interest" description="Disordered" evidence="6">
    <location>
        <begin position="1"/>
        <end position="24"/>
    </location>
</feature>
<comment type="caution">
    <text evidence="9">The sequence shown here is derived from an EMBL/GenBank/DDBJ whole genome shotgun (WGS) entry which is preliminary data.</text>
</comment>
<accession>A0AA88GUN9</accession>
<feature type="compositionally biased region" description="Low complexity" evidence="6">
    <location>
        <begin position="1"/>
        <end position="17"/>
    </location>
</feature>
<evidence type="ECO:0000256" key="5">
    <source>
        <dbReference type="ARBA" id="ARBA00023136"/>
    </source>
</evidence>
<evidence type="ECO:0000256" key="6">
    <source>
        <dbReference type="SAM" id="MobiDB-lite"/>
    </source>
</evidence>
<dbReference type="PANTHER" id="PTHR34187">
    <property type="entry name" value="FGR18P"/>
    <property type="match status" value="1"/>
</dbReference>
<dbReference type="RefSeq" id="XP_044553204.1">
    <property type="nucleotide sequence ID" value="XM_044690619.1"/>
</dbReference>
<reference evidence="9 10" key="1">
    <citation type="journal article" date="2018" name="BMC Genomics">
        <title>The genome of Naegleria lovaniensis, the basis for a comparative approach to unravel pathogenicity factors of the human pathogenic amoeba N. fowleri.</title>
        <authorList>
            <person name="Liechti N."/>
            <person name="Schurch N."/>
            <person name="Bruggmann R."/>
            <person name="Wittwer M."/>
        </authorList>
    </citation>
    <scope>NUCLEOTIDE SEQUENCE [LARGE SCALE GENOMIC DNA]</scope>
    <source>
        <strain evidence="9 10">ATCC 30569</strain>
    </source>
</reference>
<name>A0AA88GUN9_NAELO</name>
<feature type="compositionally biased region" description="Low complexity" evidence="6">
    <location>
        <begin position="65"/>
        <end position="78"/>
    </location>
</feature>
<keyword evidence="2" id="KW-1003">Cell membrane</keyword>
<feature type="region of interest" description="Disordered" evidence="6">
    <location>
        <begin position="60"/>
        <end position="99"/>
    </location>
</feature>
<gene>
    <name evidence="9" type="ORF">C9374_014612</name>
</gene>
<evidence type="ECO:0000259" key="8">
    <source>
        <dbReference type="Pfam" id="PF02656"/>
    </source>
</evidence>
<comment type="subcellular location">
    <subcellularLocation>
        <location evidence="1">Cell membrane</location>
        <topology evidence="1">Multi-pass membrane protein</topology>
    </subcellularLocation>
</comment>